<keyword evidence="2" id="KW-1185">Reference proteome</keyword>
<name>A0A6A6RU36_9PLEO</name>
<gene>
    <name evidence="1" type="ORF">P280DRAFT_85571</name>
</gene>
<dbReference type="Proteomes" id="UP000799753">
    <property type="component" value="Unassembled WGS sequence"/>
</dbReference>
<evidence type="ECO:0000313" key="2">
    <source>
        <dbReference type="Proteomes" id="UP000799753"/>
    </source>
</evidence>
<accession>A0A6A6RU36</accession>
<sequence>MLAGVRLRRYVMSSCRFIHCPNNTCCWCCLPRAWAAALSFLVGSRSFPLRYNVSSLERRGRHDARPLQHPPFLLTYTQHSSNTHPSTSGSPGIRIPSYIVSPFSHQGESAKIKRHMGFTSSWCGSDALSFSSLDLPLSSLLAVISSV</sequence>
<organism evidence="1 2">
    <name type="scientific">Massarina eburnea CBS 473.64</name>
    <dbReference type="NCBI Taxonomy" id="1395130"/>
    <lineage>
        <taxon>Eukaryota</taxon>
        <taxon>Fungi</taxon>
        <taxon>Dikarya</taxon>
        <taxon>Ascomycota</taxon>
        <taxon>Pezizomycotina</taxon>
        <taxon>Dothideomycetes</taxon>
        <taxon>Pleosporomycetidae</taxon>
        <taxon>Pleosporales</taxon>
        <taxon>Massarineae</taxon>
        <taxon>Massarinaceae</taxon>
        <taxon>Massarina</taxon>
    </lineage>
</organism>
<dbReference type="EMBL" id="MU006791">
    <property type="protein sequence ID" value="KAF2637893.1"/>
    <property type="molecule type" value="Genomic_DNA"/>
</dbReference>
<reference evidence="1" key="1">
    <citation type="journal article" date="2020" name="Stud. Mycol.">
        <title>101 Dothideomycetes genomes: a test case for predicting lifestyles and emergence of pathogens.</title>
        <authorList>
            <person name="Haridas S."/>
            <person name="Albert R."/>
            <person name="Binder M."/>
            <person name="Bloem J."/>
            <person name="Labutti K."/>
            <person name="Salamov A."/>
            <person name="Andreopoulos B."/>
            <person name="Baker S."/>
            <person name="Barry K."/>
            <person name="Bills G."/>
            <person name="Bluhm B."/>
            <person name="Cannon C."/>
            <person name="Castanera R."/>
            <person name="Culley D."/>
            <person name="Daum C."/>
            <person name="Ezra D."/>
            <person name="Gonzalez J."/>
            <person name="Henrissat B."/>
            <person name="Kuo A."/>
            <person name="Liang C."/>
            <person name="Lipzen A."/>
            <person name="Lutzoni F."/>
            <person name="Magnuson J."/>
            <person name="Mondo S."/>
            <person name="Nolan M."/>
            <person name="Ohm R."/>
            <person name="Pangilinan J."/>
            <person name="Park H.-J."/>
            <person name="Ramirez L."/>
            <person name="Alfaro M."/>
            <person name="Sun H."/>
            <person name="Tritt A."/>
            <person name="Yoshinaga Y."/>
            <person name="Zwiers L.-H."/>
            <person name="Turgeon B."/>
            <person name="Goodwin S."/>
            <person name="Spatafora J."/>
            <person name="Crous P."/>
            <person name="Grigoriev I."/>
        </authorList>
    </citation>
    <scope>NUCLEOTIDE SEQUENCE</scope>
    <source>
        <strain evidence="1">CBS 473.64</strain>
    </source>
</reference>
<evidence type="ECO:0000313" key="1">
    <source>
        <dbReference type="EMBL" id="KAF2637893.1"/>
    </source>
</evidence>
<protein>
    <submittedName>
        <fullName evidence="1">Uncharacterized protein</fullName>
    </submittedName>
</protein>
<proteinExistence type="predicted"/>
<dbReference type="AlphaFoldDB" id="A0A6A6RU36"/>